<name>A0AAD5QPP8_PARTN</name>
<dbReference type="PANTHER" id="PTHR46901">
    <property type="entry name" value="GH04942P"/>
    <property type="match status" value="1"/>
</dbReference>
<dbReference type="InterPro" id="IPR045266">
    <property type="entry name" value="DOH_DOMON"/>
</dbReference>
<keyword evidence="3" id="KW-1185">Reference proteome</keyword>
<evidence type="ECO:0000313" key="2">
    <source>
        <dbReference type="EMBL" id="KAJ1354311.1"/>
    </source>
</evidence>
<sequence>MPHDNGLLESALHAPLHAMDCIDILIGAVRDGRTRVQDSYSRDRSTPLEDFWYEGEMSLVGTYGRELDGRTIIMFRRPMQEIEPTDHPLGPGQLFVVYAKGQKQGAYSHDAPSALEVSHPDVIFYMDDILKYHGSKNRGVHSINFTAPIKPWKFTDTALHTNKIISEAVQATTQGVTEFMTSSSPATTTTTTQGNSIQAVDSSLRLCPTFFVLVIAFITMY</sequence>
<dbReference type="EMBL" id="JAHQIW010002017">
    <property type="protein sequence ID" value="KAJ1354311.1"/>
    <property type="molecule type" value="Genomic_DNA"/>
</dbReference>
<evidence type="ECO:0000259" key="1">
    <source>
        <dbReference type="PROSITE" id="PS50836"/>
    </source>
</evidence>
<protein>
    <recommendedName>
        <fullName evidence="1">DOMON domain-containing protein</fullName>
    </recommendedName>
</protein>
<dbReference type="Proteomes" id="UP001196413">
    <property type="component" value="Unassembled WGS sequence"/>
</dbReference>
<proteinExistence type="predicted"/>
<dbReference type="PROSITE" id="PS50836">
    <property type="entry name" value="DOMON"/>
    <property type="match status" value="1"/>
</dbReference>
<accession>A0AAD5QPP8</accession>
<dbReference type="InterPro" id="IPR005018">
    <property type="entry name" value="DOMON_domain"/>
</dbReference>
<feature type="domain" description="DOMON" evidence="1">
    <location>
        <begin position="1"/>
        <end position="101"/>
    </location>
</feature>
<dbReference type="AlphaFoldDB" id="A0AAD5QPP8"/>
<dbReference type="CDD" id="cd09631">
    <property type="entry name" value="DOMON_DOH"/>
    <property type="match status" value="1"/>
</dbReference>
<gene>
    <name evidence="2" type="ORF">KIN20_011200</name>
</gene>
<reference evidence="2" key="1">
    <citation type="submission" date="2021-06" db="EMBL/GenBank/DDBJ databases">
        <title>Parelaphostrongylus tenuis whole genome reference sequence.</title>
        <authorList>
            <person name="Garwood T.J."/>
            <person name="Larsen P.A."/>
            <person name="Fountain-Jones N.M."/>
            <person name="Garbe J.R."/>
            <person name="Macchietto M.G."/>
            <person name="Kania S.A."/>
            <person name="Gerhold R.W."/>
            <person name="Richards J.E."/>
            <person name="Wolf T.M."/>
        </authorList>
    </citation>
    <scope>NUCLEOTIDE SEQUENCE</scope>
    <source>
        <strain evidence="2">MNPRO001-30</strain>
        <tissue evidence="2">Meninges</tissue>
    </source>
</reference>
<evidence type="ECO:0000313" key="3">
    <source>
        <dbReference type="Proteomes" id="UP001196413"/>
    </source>
</evidence>
<comment type="caution">
    <text evidence="2">The sequence shown here is derived from an EMBL/GenBank/DDBJ whole genome shotgun (WGS) entry which is preliminary data.</text>
</comment>
<dbReference type="PANTHER" id="PTHR46901:SF2">
    <property type="entry name" value="GH04942P"/>
    <property type="match status" value="1"/>
</dbReference>
<organism evidence="2 3">
    <name type="scientific">Parelaphostrongylus tenuis</name>
    <name type="common">Meningeal worm</name>
    <dbReference type="NCBI Taxonomy" id="148309"/>
    <lineage>
        <taxon>Eukaryota</taxon>
        <taxon>Metazoa</taxon>
        <taxon>Ecdysozoa</taxon>
        <taxon>Nematoda</taxon>
        <taxon>Chromadorea</taxon>
        <taxon>Rhabditida</taxon>
        <taxon>Rhabditina</taxon>
        <taxon>Rhabditomorpha</taxon>
        <taxon>Strongyloidea</taxon>
        <taxon>Metastrongylidae</taxon>
        <taxon>Parelaphostrongylus</taxon>
    </lineage>
</organism>